<protein>
    <submittedName>
        <fullName evidence="1">Uncharacterized protein</fullName>
    </submittedName>
</protein>
<dbReference type="EMBL" id="MN740178">
    <property type="protein sequence ID" value="QHT92136.1"/>
    <property type="molecule type" value="Genomic_DNA"/>
</dbReference>
<sequence>MDEYSKKIFATSGISFENISDLDGLMIPREQLLSDSKYDEIKKLIPELKKIYSSSFMTGLQRNAYKHQKWPLLNLIRQILNAYNYEMEPIRKSDGYTLEGVKKYKRFFQIKKIIIKNNTIENNNNNNNEKN</sequence>
<accession>A0A6C0II84</accession>
<reference evidence="1" key="1">
    <citation type="journal article" date="2020" name="Nature">
        <title>Giant virus diversity and host interactions through global metagenomics.</title>
        <authorList>
            <person name="Schulz F."/>
            <person name="Roux S."/>
            <person name="Paez-Espino D."/>
            <person name="Jungbluth S."/>
            <person name="Walsh D.A."/>
            <person name="Denef V.J."/>
            <person name="McMahon K.D."/>
            <person name="Konstantinidis K.T."/>
            <person name="Eloe-Fadrosh E.A."/>
            <person name="Kyrpides N.C."/>
            <person name="Woyke T."/>
        </authorList>
    </citation>
    <scope>NUCLEOTIDE SEQUENCE</scope>
    <source>
        <strain evidence="1">GVMAG-M-3300023184-86</strain>
    </source>
</reference>
<evidence type="ECO:0000313" key="1">
    <source>
        <dbReference type="EMBL" id="QHT92136.1"/>
    </source>
</evidence>
<organism evidence="1">
    <name type="scientific">viral metagenome</name>
    <dbReference type="NCBI Taxonomy" id="1070528"/>
    <lineage>
        <taxon>unclassified sequences</taxon>
        <taxon>metagenomes</taxon>
        <taxon>organismal metagenomes</taxon>
    </lineage>
</organism>
<dbReference type="AlphaFoldDB" id="A0A6C0II84"/>
<proteinExistence type="predicted"/>
<name>A0A6C0II84_9ZZZZ</name>